<feature type="transmembrane region" description="Helical" evidence="2">
    <location>
        <begin position="44"/>
        <end position="63"/>
    </location>
</feature>
<protein>
    <submittedName>
        <fullName evidence="3">Sugar transporter</fullName>
    </submittedName>
</protein>
<feature type="transmembrane region" description="Helical" evidence="2">
    <location>
        <begin position="237"/>
        <end position="255"/>
    </location>
</feature>
<dbReference type="InterPro" id="IPR036259">
    <property type="entry name" value="MFS_trans_sf"/>
</dbReference>
<dbReference type="NCBIfam" id="TIGR00792">
    <property type="entry name" value="gph"/>
    <property type="match status" value="1"/>
</dbReference>
<keyword evidence="4" id="KW-1185">Reference proteome</keyword>
<feature type="transmembrane region" description="Helical" evidence="2">
    <location>
        <begin position="345"/>
        <end position="364"/>
    </location>
</feature>
<reference evidence="3 4" key="1">
    <citation type="submission" date="2016-01" db="EMBL/GenBank/DDBJ databases">
        <title>High potential of lignocellulose degradation of a new Verrucomicrobia species.</title>
        <authorList>
            <person name="Wang Y."/>
            <person name="Shi Y."/>
            <person name="Qiu Z."/>
            <person name="Liu S."/>
            <person name="Yang H."/>
        </authorList>
    </citation>
    <scope>NUCLEOTIDE SEQUENCE [LARGE SCALE GENOMIC DNA]</scope>
    <source>
        <strain evidence="3 4">TSB47</strain>
    </source>
</reference>
<dbReference type="PANTHER" id="PTHR11328:SF24">
    <property type="entry name" value="MAJOR FACILITATOR SUPERFAMILY (MFS) PROFILE DOMAIN-CONTAINING PROTEIN"/>
    <property type="match status" value="1"/>
</dbReference>
<keyword evidence="2" id="KW-0472">Membrane</keyword>
<dbReference type="InterPro" id="IPR001927">
    <property type="entry name" value="Na/Gal_symport"/>
</dbReference>
<dbReference type="InterPro" id="IPR039672">
    <property type="entry name" value="MFS_2"/>
</dbReference>
<dbReference type="Proteomes" id="UP000078486">
    <property type="component" value="Unassembled WGS sequence"/>
</dbReference>
<accession>A0A178II80</accession>
<keyword evidence="2" id="KW-1133">Transmembrane helix</keyword>
<dbReference type="STRING" id="1184151.AW736_09135"/>
<name>A0A178II80_9BACT</name>
<dbReference type="Gene3D" id="1.20.1250.20">
    <property type="entry name" value="MFS general substrate transporter like domains"/>
    <property type="match status" value="1"/>
</dbReference>
<evidence type="ECO:0000256" key="1">
    <source>
        <dbReference type="ARBA" id="ARBA00009617"/>
    </source>
</evidence>
<evidence type="ECO:0000313" key="4">
    <source>
        <dbReference type="Proteomes" id="UP000078486"/>
    </source>
</evidence>
<keyword evidence="2" id="KW-0812">Transmembrane</keyword>
<dbReference type="GO" id="GO:0005886">
    <property type="term" value="C:plasma membrane"/>
    <property type="evidence" value="ECO:0007669"/>
    <property type="project" value="TreeGrafter"/>
</dbReference>
<feature type="transmembrane region" description="Helical" evidence="2">
    <location>
        <begin position="106"/>
        <end position="126"/>
    </location>
</feature>
<comment type="caution">
    <text evidence="3">The sequence shown here is derived from an EMBL/GenBank/DDBJ whole genome shotgun (WGS) entry which is preliminary data.</text>
</comment>
<evidence type="ECO:0000256" key="2">
    <source>
        <dbReference type="SAM" id="Phobius"/>
    </source>
</evidence>
<dbReference type="SUPFAM" id="SSF103473">
    <property type="entry name" value="MFS general substrate transporter"/>
    <property type="match status" value="1"/>
</dbReference>
<dbReference type="GO" id="GO:0008643">
    <property type="term" value="P:carbohydrate transport"/>
    <property type="evidence" value="ECO:0007669"/>
    <property type="project" value="InterPro"/>
</dbReference>
<proteinExistence type="inferred from homology"/>
<dbReference type="GO" id="GO:0006814">
    <property type="term" value="P:sodium ion transport"/>
    <property type="evidence" value="ECO:0007669"/>
    <property type="project" value="InterPro"/>
</dbReference>
<feature type="transmembrane region" description="Helical" evidence="2">
    <location>
        <begin position="155"/>
        <end position="174"/>
    </location>
</feature>
<evidence type="ECO:0000313" key="3">
    <source>
        <dbReference type="EMBL" id="OAM88937.1"/>
    </source>
</evidence>
<feature type="transmembrane region" description="Helical" evidence="2">
    <location>
        <begin position="314"/>
        <end position="333"/>
    </location>
</feature>
<dbReference type="OrthoDB" id="9762557at2"/>
<sequence length="503" mass="54793">MDSQTPKLSFVEKAGYSAGDAAANFVFMTMVLFQLNFYTDIFGLSAGAAAAILLWPRLWDAIFDPIMGILADRTKTRWGKFRPWILWTSIPWAVCMVLAYTTPDGWSTAAMIAYAGITNTILMTLYSMNNMPYSALGGVMTADLHERTKLNSYRFVSVNIAQFIVGGLTLPLVAKFAAASGGDRQHGWQMVMLLWAVLCLVLFFITFLTTRERIAPVSEVKSSPKQDFLDLLKNRPWIALVIYTVFNFAMLTYRGGAHYNYYHHYADKAAIFDFVAMFGLTTPELASQGGLLEFLGYVVHGTRETAASSNAADVFNSIINMAGTATTIIVIILSTGLSKRFGKKAVIATGFGLSALNAFALYLLPPTATFGMLALAITGSIFYAPTIAVAWAMYADAADYSEWQTGRRFTGMVFATIGFSLKTGLALGSACFLWIMEGLWNYDTHASSAPNAISGYHVSSSVMVGLLYIGGMLAIAACSLNKTTTLKMSAELAERRAKANIAV</sequence>
<feature type="transmembrane region" description="Helical" evidence="2">
    <location>
        <begin position="186"/>
        <end position="208"/>
    </location>
</feature>
<keyword evidence="3" id="KW-0813">Transport</keyword>
<dbReference type="GO" id="GO:0015293">
    <property type="term" value="F:symporter activity"/>
    <property type="evidence" value="ECO:0007669"/>
    <property type="project" value="InterPro"/>
</dbReference>
<feature type="transmembrane region" description="Helical" evidence="2">
    <location>
        <begin position="84"/>
        <end position="100"/>
    </location>
</feature>
<dbReference type="CDD" id="cd17332">
    <property type="entry name" value="MFS_MelB_like"/>
    <property type="match status" value="1"/>
</dbReference>
<dbReference type="EMBL" id="LRRQ01000113">
    <property type="protein sequence ID" value="OAM88937.1"/>
    <property type="molecule type" value="Genomic_DNA"/>
</dbReference>
<dbReference type="RefSeq" id="WP_068769998.1">
    <property type="nucleotide sequence ID" value="NZ_CP109796.1"/>
</dbReference>
<gene>
    <name evidence="3" type="ORF">AW736_09135</name>
</gene>
<dbReference type="PANTHER" id="PTHR11328">
    <property type="entry name" value="MAJOR FACILITATOR SUPERFAMILY DOMAIN-CONTAINING PROTEIN"/>
    <property type="match status" value="1"/>
</dbReference>
<organism evidence="3 4">
    <name type="scientific">Termitidicoccus mucosus</name>
    <dbReference type="NCBI Taxonomy" id="1184151"/>
    <lineage>
        <taxon>Bacteria</taxon>
        <taxon>Pseudomonadati</taxon>
        <taxon>Verrucomicrobiota</taxon>
        <taxon>Opitutia</taxon>
        <taxon>Opitutales</taxon>
        <taxon>Opitutaceae</taxon>
        <taxon>Termitidicoccus</taxon>
    </lineage>
</organism>
<keyword evidence="3" id="KW-0762">Sugar transport</keyword>
<feature type="transmembrane region" description="Helical" evidence="2">
    <location>
        <begin position="456"/>
        <end position="480"/>
    </location>
</feature>
<dbReference type="AlphaFoldDB" id="A0A178II80"/>
<dbReference type="Pfam" id="PF13347">
    <property type="entry name" value="MFS_2"/>
    <property type="match status" value="2"/>
</dbReference>
<comment type="similarity">
    <text evidence="1">Belongs to the sodium:galactoside symporter (TC 2.A.2) family.</text>
</comment>
<feature type="transmembrane region" description="Helical" evidence="2">
    <location>
        <begin position="413"/>
        <end position="436"/>
    </location>
</feature>
<feature type="transmembrane region" description="Helical" evidence="2">
    <location>
        <begin position="370"/>
        <end position="392"/>
    </location>
</feature>